<accession>W9XKH3</accession>
<dbReference type="EMBL" id="AMGY01000010">
    <property type="protein sequence ID" value="EXJ77461.1"/>
    <property type="molecule type" value="Genomic_DNA"/>
</dbReference>
<evidence type="ECO:0000313" key="3">
    <source>
        <dbReference type="EMBL" id="EXJ77461.1"/>
    </source>
</evidence>
<organism evidence="3 4">
    <name type="scientific">Capronia epimyces CBS 606.96</name>
    <dbReference type="NCBI Taxonomy" id="1182542"/>
    <lineage>
        <taxon>Eukaryota</taxon>
        <taxon>Fungi</taxon>
        <taxon>Dikarya</taxon>
        <taxon>Ascomycota</taxon>
        <taxon>Pezizomycotina</taxon>
        <taxon>Eurotiomycetes</taxon>
        <taxon>Chaetothyriomycetidae</taxon>
        <taxon>Chaetothyriales</taxon>
        <taxon>Herpotrichiellaceae</taxon>
        <taxon>Capronia</taxon>
    </lineage>
</organism>
<evidence type="ECO:0000256" key="1">
    <source>
        <dbReference type="SAM" id="MobiDB-lite"/>
    </source>
</evidence>
<dbReference type="GO" id="GO:0033617">
    <property type="term" value="P:mitochondrial respiratory chain complex IV assembly"/>
    <property type="evidence" value="ECO:0007669"/>
    <property type="project" value="InterPro"/>
</dbReference>
<dbReference type="GO" id="GO:0005743">
    <property type="term" value="C:mitochondrial inner membrane"/>
    <property type="evidence" value="ECO:0007669"/>
    <property type="project" value="TreeGrafter"/>
</dbReference>
<evidence type="ECO:0000313" key="4">
    <source>
        <dbReference type="Proteomes" id="UP000019478"/>
    </source>
</evidence>
<feature type="region of interest" description="Disordered" evidence="1">
    <location>
        <begin position="1"/>
        <end position="59"/>
    </location>
</feature>
<dbReference type="HOGENOM" id="CLU_092488_1_0_1"/>
<comment type="caution">
    <text evidence="3">The sequence shown here is derived from an EMBL/GenBank/DDBJ whole genome shotgun (WGS) entry which is preliminary data.</text>
</comment>
<dbReference type="STRING" id="1182542.W9XKH3"/>
<name>W9XKH3_9EURO</name>
<evidence type="ECO:0000256" key="2">
    <source>
        <dbReference type="SAM" id="Phobius"/>
    </source>
</evidence>
<dbReference type="Pfam" id="PF08695">
    <property type="entry name" value="Coa1"/>
    <property type="match status" value="1"/>
</dbReference>
<dbReference type="PANTHER" id="PTHR28523">
    <property type="entry name" value="CYTOCHROME C OXIDASE ASSEMBLY FACTOR 1"/>
    <property type="match status" value="1"/>
</dbReference>
<reference evidence="3 4" key="1">
    <citation type="submission" date="2013-03" db="EMBL/GenBank/DDBJ databases">
        <title>The Genome Sequence of Capronia epimyces CBS 606.96.</title>
        <authorList>
            <consortium name="The Broad Institute Genomics Platform"/>
            <person name="Cuomo C."/>
            <person name="de Hoog S."/>
            <person name="Gorbushina A."/>
            <person name="Walker B."/>
            <person name="Young S.K."/>
            <person name="Zeng Q."/>
            <person name="Gargeya S."/>
            <person name="Fitzgerald M."/>
            <person name="Haas B."/>
            <person name="Abouelleil A."/>
            <person name="Allen A.W."/>
            <person name="Alvarado L."/>
            <person name="Arachchi H.M."/>
            <person name="Berlin A.M."/>
            <person name="Chapman S.B."/>
            <person name="Gainer-Dewar J."/>
            <person name="Goldberg J."/>
            <person name="Griggs A."/>
            <person name="Gujja S."/>
            <person name="Hansen M."/>
            <person name="Howarth C."/>
            <person name="Imamovic A."/>
            <person name="Ireland A."/>
            <person name="Larimer J."/>
            <person name="McCowan C."/>
            <person name="Murphy C."/>
            <person name="Pearson M."/>
            <person name="Poon T.W."/>
            <person name="Priest M."/>
            <person name="Roberts A."/>
            <person name="Saif S."/>
            <person name="Shea T."/>
            <person name="Sisk P."/>
            <person name="Sykes S."/>
            <person name="Wortman J."/>
            <person name="Nusbaum C."/>
            <person name="Birren B."/>
        </authorList>
    </citation>
    <scope>NUCLEOTIDE SEQUENCE [LARGE SCALE GENOMIC DNA]</scope>
    <source>
        <strain evidence="3 4">CBS 606.96</strain>
    </source>
</reference>
<dbReference type="PANTHER" id="PTHR28523:SF1">
    <property type="entry name" value="CYTOCHROME C OXIDASE ASSEMBLY FACTOR 1"/>
    <property type="match status" value="1"/>
</dbReference>
<sequence>MSLMRRNISTTTTAAEATATTPSSSSSSTSTISPSRIVRPLVPPPKEGSGPLLSRRPDRELPNIPRRSIWTTTLPLFAVLVGVASFAIFNYQKSSSSTVNAILYALRTNDHARALLGDEIYFASKVPWIRGELAPLQGAIDITFWVKGTKTAALVKFVSVRRHRDGFFETLEWSLKTKDGKQIQLLDLAGTNDPMQGAKI</sequence>
<feature type="transmembrane region" description="Helical" evidence="2">
    <location>
        <begin position="69"/>
        <end position="89"/>
    </location>
</feature>
<dbReference type="AlphaFoldDB" id="W9XKH3"/>
<keyword evidence="2" id="KW-0812">Transmembrane</keyword>
<keyword evidence="2" id="KW-0472">Membrane</keyword>
<dbReference type="eggNOG" id="ENOG502RZQV">
    <property type="taxonomic scope" value="Eukaryota"/>
</dbReference>
<dbReference type="GeneID" id="19173771"/>
<dbReference type="InterPro" id="IPR042432">
    <property type="entry name" value="Coa1_fungi"/>
</dbReference>
<gene>
    <name evidence="3" type="ORF">A1O3_09687</name>
</gene>
<evidence type="ECO:0008006" key="5">
    <source>
        <dbReference type="Google" id="ProtNLM"/>
    </source>
</evidence>
<proteinExistence type="predicted"/>
<dbReference type="OrthoDB" id="2100652at2759"/>
<keyword evidence="4" id="KW-1185">Reference proteome</keyword>
<protein>
    <recommendedName>
        <fullName evidence="5">Cytochrome oxidase complex assembly protein 1</fullName>
    </recommendedName>
</protein>
<keyword evidence="2" id="KW-1133">Transmembrane helix</keyword>
<feature type="compositionally biased region" description="Low complexity" evidence="1">
    <location>
        <begin position="8"/>
        <end position="35"/>
    </location>
</feature>
<dbReference type="Proteomes" id="UP000019478">
    <property type="component" value="Unassembled WGS sequence"/>
</dbReference>
<dbReference type="RefSeq" id="XP_007737971.1">
    <property type="nucleotide sequence ID" value="XM_007739781.1"/>
</dbReference>
<dbReference type="InterPro" id="IPR014807">
    <property type="entry name" value="Coa1"/>
</dbReference>